<feature type="region of interest" description="Disordered" evidence="2">
    <location>
        <begin position="1"/>
        <end position="25"/>
    </location>
</feature>
<dbReference type="SMART" id="SM00855">
    <property type="entry name" value="PGAM"/>
    <property type="match status" value="1"/>
</dbReference>
<dbReference type="Proteomes" id="UP000014041">
    <property type="component" value="Unassembled WGS sequence"/>
</dbReference>
<dbReference type="PANTHER" id="PTHR20935">
    <property type="entry name" value="PHOSPHOGLYCERATE MUTASE-RELATED"/>
    <property type="match status" value="1"/>
</dbReference>
<dbReference type="PATRIC" id="fig|1217690.3.peg.627"/>
<reference evidence="3 4" key="1">
    <citation type="submission" date="2013-02" db="EMBL/GenBank/DDBJ databases">
        <title>The Genome Sequence of Acinetobacter sp. ANC 3811.</title>
        <authorList>
            <consortium name="The Broad Institute Genome Sequencing Platform"/>
            <consortium name="The Broad Institute Genome Sequencing Center for Infectious Disease"/>
            <person name="Cerqueira G."/>
            <person name="Feldgarden M."/>
            <person name="Courvalin P."/>
            <person name="Perichon B."/>
            <person name="Grillot-Courvalin C."/>
            <person name="Clermont D."/>
            <person name="Rocha E."/>
            <person name="Yoon E.-J."/>
            <person name="Nemec A."/>
            <person name="Walker B."/>
            <person name="Young S.K."/>
            <person name="Zeng Q."/>
            <person name="Gargeya S."/>
            <person name="Fitzgerald M."/>
            <person name="Haas B."/>
            <person name="Abouelleil A."/>
            <person name="Alvarado L."/>
            <person name="Arachchi H.M."/>
            <person name="Berlin A.M."/>
            <person name="Chapman S.B."/>
            <person name="Dewar J."/>
            <person name="Goldberg J."/>
            <person name="Griggs A."/>
            <person name="Gujja S."/>
            <person name="Hansen M."/>
            <person name="Howarth C."/>
            <person name="Imamovic A."/>
            <person name="Larimer J."/>
            <person name="McCowan C."/>
            <person name="Murphy C."/>
            <person name="Neiman D."/>
            <person name="Pearson M."/>
            <person name="Priest M."/>
            <person name="Roberts A."/>
            <person name="Saif S."/>
            <person name="Shea T."/>
            <person name="Sisk P."/>
            <person name="Sykes S."/>
            <person name="Wortman J."/>
            <person name="Nusbaum C."/>
            <person name="Birren B."/>
        </authorList>
    </citation>
    <scope>NUCLEOTIDE SEQUENCE [LARGE SCALE GENOMIC DNA]</scope>
    <source>
        <strain evidence="3 4">ANC 3811</strain>
    </source>
</reference>
<evidence type="ECO:0000256" key="1">
    <source>
        <dbReference type="ARBA" id="ARBA00022801"/>
    </source>
</evidence>
<organism evidence="3 4">
    <name type="scientific">Acinetobacter calcoaceticus ANC 3811</name>
    <dbReference type="NCBI Taxonomy" id="1217690"/>
    <lineage>
        <taxon>Bacteria</taxon>
        <taxon>Pseudomonadati</taxon>
        <taxon>Pseudomonadota</taxon>
        <taxon>Gammaproteobacteria</taxon>
        <taxon>Moraxellales</taxon>
        <taxon>Moraxellaceae</taxon>
        <taxon>Acinetobacter</taxon>
        <taxon>Acinetobacter calcoaceticus/baumannii complex</taxon>
    </lineage>
</organism>
<comment type="caution">
    <text evidence="3">The sequence shown here is derived from an EMBL/GenBank/DDBJ whole genome shotgun (WGS) entry which is preliminary data.</text>
</comment>
<dbReference type="InterPro" id="IPR051021">
    <property type="entry name" value="Mito_Ser/Thr_phosphatase"/>
</dbReference>
<evidence type="ECO:0000313" key="3">
    <source>
        <dbReference type="EMBL" id="EOQ64990.1"/>
    </source>
</evidence>
<dbReference type="GO" id="GO:0016787">
    <property type="term" value="F:hydrolase activity"/>
    <property type="evidence" value="ECO:0007669"/>
    <property type="project" value="UniProtKB-KW"/>
</dbReference>
<keyword evidence="1" id="KW-0378">Hydrolase</keyword>
<dbReference type="HOGENOM" id="CLU_084603_1_0_6"/>
<name>R8Y6C3_ACICA</name>
<dbReference type="InterPro" id="IPR029033">
    <property type="entry name" value="His_PPase_superfam"/>
</dbReference>
<dbReference type="RefSeq" id="WP_016137582.1">
    <property type="nucleotide sequence ID" value="NZ_KB976986.1"/>
</dbReference>
<dbReference type="InterPro" id="IPR013078">
    <property type="entry name" value="His_Pase_superF_clade-1"/>
</dbReference>
<dbReference type="SUPFAM" id="SSF53254">
    <property type="entry name" value="Phosphoglycerate mutase-like"/>
    <property type="match status" value="1"/>
</dbReference>
<dbReference type="CDD" id="cd07067">
    <property type="entry name" value="HP_PGM_like"/>
    <property type="match status" value="1"/>
</dbReference>
<evidence type="ECO:0000256" key="2">
    <source>
        <dbReference type="SAM" id="MobiDB-lite"/>
    </source>
</evidence>
<dbReference type="Gene3D" id="3.40.50.1240">
    <property type="entry name" value="Phosphoglycerate mutase-like"/>
    <property type="match status" value="1"/>
</dbReference>
<dbReference type="AlphaFoldDB" id="R8Y6C3"/>
<protein>
    <submittedName>
        <fullName evidence="3">Phosphohistidine phosphatase SixA</fullName>
    </submittedName>
</protein>
<proteinExistence type="predicted"/>
<gene>
    <name evidence="3" type="ORF">F935_00646</name>
</gene>
<dbReference type="EMBL" id="APQJ01000005">
    <property type="protein sequence ID" value="EOQ64990.1"/>
    <property type="molecule type" value="Genomic_DNA"/>
</dbReference>
<accession>R8Y6C3</accession>
<dbReference type="Pfam" id="PF00300">
    <property type="entry name" value="His_Phos_1"/>
    <property type="match status" value="1"/>
</dbReference>
<sequence>MQLTLVRHGEAAPPVNGNDTKRPLTARGHAQAEQTATFLKDIVKPDIFVVSPLLRAQETLAHIQAYFKDVPVLLCDKIKPDDNAKEAVEWLSQVPYESIVVVCHMNVVGYIAELLTHENFNPFALAEARIYDQAVIATGLSTQKNSFIPQYN</sequence>
<evidence type="ECO:0000313" key="4">
    <source>
        <dbReference type="Proteomes" id="UP000014041"/>
    </source>
</evidence>